<gene>
    <name evidence="1" type="ORF">GPM918_LOCUS11884</name>
    <name evidence="2" type="ORF">SRO942_LOCUS11885</name>
</gene>
<dbReference type="AlphaFoldDB" id="A0A814EBD7"/>
<organism evidence="1 3">
    <name type="scientific">Didymodactylos carnosus</name>
    <dbReference type="NCBI Taxonomy" id="1234261"/>
    <lineage>
        <taxon>Eukaryota</taxon>
        <taxon>Metazoa</taxon>
        <taxon>Spiralia</taxon>
        <taxon>Gnathifera</taxon>
        <taxon>Rotifera</taxon>
        <taxon>Eurotatoria</taxon>
        <taxon>Bdelloidea</taxon>
        <taxon>Philodinida</taxon>
        <taxon>Philodinidae</taxon>
        <taxon>Didymodactylos</taxon>
    </lineage>
</organism>
<dbReference type="OrthoDB" id="10005515at2759"/>
<dbReference type="Proteomes" id="UP000663829">
    <property type="component" value="Unassembled WGS sequence"/>
</dbReference>
<evidence type="ECO:0000313" key="3">
    <source>
        <dbReference type="Proteomes" id="UP000663829"/>
    </source>
</evidence>
<sequence length="250" mass="29116">MTLSKQLSAYRQAFKDGSFVACPTVDLTGLYGRITKGNVFEHFQQLSDDTSKRLSWVFDSDTLRTLVGMPSMDILHYIGNTDEWIQQQLRKGKKFKLIVFGGEDVVKLATWDNIVELMKHAYPEINDCLWEKYRDELSQLSFEQINSMMVKEQDIVQSYYKGRDYKHYITVERFNAIQNPTLGHLRALLYHHIGLNELFTGTGYTMRHEGTITGKEYLVTNKPLKELDEYLLLDIDLTSSEHDDKRDLLK</sequence>
<evidence type="ECO:0000313" key="2">
    <source>
        <dbReference type="EMBL" id="CAF3737879.1"/>
    </source>
</evidence>
<dbReference type="EMBL" id="CAJOBC010002535">
    <property type="protein sequence ID" value="CAF3737879.1"/>
    <property type="molecule type" value="Genomic_DNA"/>
</dbReference>
<accession>A0A814EBD7</accession>
<evidence type="ECO:0000313" key="1">
    <source>
        <dbReference type="EMBL" id="CAF0964084.1"/>
    </source>
</evidence>
<reference evidence="1" key="1">
    <citation type="submission" date="2021-02" db="EMBL/GenBank/DDBJ databases">
        <authorList>
            <person name="Nowell W R."/>
        </authorList>
    </citation>
    <scope>NUCLEOTIDE SEQUENCE</scope>
</reference>
<dbReference type="Proteomes" id="UP000681722">
    <property type="component" value="Unassembled WGS sequence"/>
</dbReference>
<dbReference type="EMBL" id="CAJNOQ010002535">
    <property type="protein sequence ID" value="CAF0964084.1"/>
    <property type="molecule type" value="Genomic_DNA"/>
</dbReference>
<proteinExistence type="predicted"/>
<keyword evidence="3" id="KW-1185">Reference proteome</keyword>
<protein>
    <submittedName>
        <fullName evidence="1">Uncharacterized protein</fullName>
    </submittedName>
</protein>
<comment type="caution">
    <text evidence="1">The sequence shown here is derived from an EMBL/GenBank/DDBJ whole genome shotgun (WGS) entry which is preliminary data.</text>
</comment>
<name>A0A814EBD7_9BILA</name>